<evidence type="ECO:0000313" key="5">
    <source>
        <dbReference type="Proteomes" id="UP001595851"/>
    </source>
</evidence>
<dbReference type="InterPro" id="IPR036736">
    <property type="entry name" value="ACP-like_sf"/>
</dbReference>
<evidence type="ECO:0000256" key="2">
    <source>
        <dbReference type="ARBA" id="ARBA00022553"/>
    </source>
</evidence>
<dbReference type="EMBL" id="JBHSBI010000051">
    <property type="protein sequence ID" value="MFC4015881.1"/>
    <property type="molecule type" value="Genomic_DNA"/>
</dbReference>
<feature type="domain" description="Carrier" evidence="3">
    <location>
        <begin position="1"/>
        <end position="77"/>
    </location>
</feature>
<evidence type="ECO:0000313" key="4">
    <source>
        <dbReference type="EMBL" id="MFC4015881.1"/>
    </source>
</evidence>
<dbReference type="Proteomes" id="UP001595851">
    <property type="component" value="Unassembled WGS sequence"/>
</dbReference>
<dbReference type="PROSITE" id="PS00012">
    <property type="entry name" value="PHOSPHOPANTETHEINE"/>
    <property type="match status" value="1"/>
</dbReference>
<gene>
    <name evidence="4" type="ORF">ACFOY2_52330</name>
</gene>
<dbReference type="Gene3D" id="1.10.1200.10">
    <property type="entry name" value="ACP-like"/>
    <property type="match status" value="1"/>
</dbReference>
<dbReference type="PROSITE" id="PS50075">
    <property type="entry name" value="CARRIER"/>
    <property type="match status" value="1"/>
</dbReference>
<name>A0ABV8GSE7_9ACTN</name>
<evidence type="ECO:0000256" key="1">
    <source>
        <dbReference type="ARBA" id="ARBA00022450"/>
    </source>
</evidence>
<dbReference type="SMART" id="SM00823">
    <property type="entry name" value="PKS_PP"/>
    <property type="match status" value="1"/>
</dbReference>
<dbReference type="RefSeq" id="WP_379535682.1">
    <property type="nucleotide sequence ID" value="NZ_JBHSBI010000051.1"/>
</dbReference>
<evidence type="ECO:0000259" key="3">
    <source>
        <dbReference type="PROSITE" id="PS50075"/>
    </source>
</evidence>
<dbReference type="InterPro" id="IPR009081">
    <property type="entry name" value="PP-bd_ACP"/>
</dbReference>
<comment type="caution">
    <text evidence="4">The sequence shown here is derived from an EMBL/GenBank/DDBJ whole genome shotgun (WGS) entry which is preliminary data.</text>
</comment>
<organism evidence="4 5">
    <name type="scientific">Nonomuraea purpurea</name>
    <dbReference type="NCBI Taxonomy" id="1849276"/>
    <lineage>
        <taxon>Bacteria</taxon>
        <taxon>Bacillati</taxon>
        <taxon>Actinomycetota</taxon>
        <taxon>Actinomycetes</taxon>
        <taxon>Streptosporangiales</taxon>
        <taxon>Streptosporangiaceae</taxon>
        <taxon>Nonomuraea</taxon>
    </lineage>
</organism>
<dbReference type="Pfam" id="PF00550">
    <property type="entry name" value="PP-binding"/>
    <property type="match status" value="1"/>
</dbReference>
<dbReference type="InterPro" id="IPR020806">
    <property type="entry name" value="PKS_PP-bd"/>
</dbReference>
<keyword evidence="5" id="KW-1185">Reference proteome</keyword>
<protein>
    <submittedName>
        <fullName evidence="4">Acyl carrier protein</fullName>
    </submittedName>
</protein>
<accession>A0ABV8GSE7</accession>
<keyword evidence="2" id="KW-0597">Phosphoprotein</keyword>
<keyword evidence="1" id="KW-0596">Phosphopantetheine</keyword>
<reference evidence="5" key="1">
    <citation type="journal article" date="2019" name="Int. J. Syst. Evol. Microbiol.">
        <title>The Global Catalogue of Microorganisms (GCM) 10K type strain sequencing project: providing services to taxonomists for standard genome sequencing and annotation.</title>
        <authorList>
            <consortium name="The Broad Institute Genomics Platform"/>
            <consortium name="The Broad Institute Genome Sequencing Center for Infectious Disease"/>
            <person name="Wu L."/>
            <person name="Ma J."/>
        </authorList>
    </citation>
    <scope>NUCLEOTIDE SEQUENCE [LARGE SCALE GENOMIC DNA]</scope>
    <source>
        <strain evidence="5">TBRC 1276</strain>
    </source>
</reference>
<sequence length="77" mass="8139">MSTTTYDLIAKELAQTFGLDPAEISPSRSFADLGIDSLALVELSVIVRTELGPRMNLSDIVPNTTLAEAADMIEGAA</sequence>
<dbReference type="SUPFAM" id="SSF47336">
    <property type="entry name" value="ACP-like"/>
    <property type="match status" value="1"/>
</dbReference>
<proteinExistence type="predicted"/>
<dbReference type="InterPro" id="IPR006162">
    <property type="entry name" value="Ppantetheine_attach_site"/>
</dbReference>